<dbReference type="RefSeq" id="WP_058593352.1">
    <property type="nucleotide sequence ID" value="NZ_LDRK01000018.1"/>
</dbReference>
<comment type="similarity">
    <text evidence="2">Belongs to the acyltransferase 3 family.</text>
</comment>
<comment type="subcellular location">
    <subcellularLocation>
        <location evidence="1">Cell membrane</location>
        <topology evidence="1">Multi-pass membrane protein</topology>
    </subcellularLocation>
</comment>
<feature type="transmembrane region" description="Helical" evidence="7">
    <location>
        <begin position="162"/>
        <end position="187"/>
    </location>
</feature>
<feature type="transmembrane region" description="Helical" evidence="7">
    <location>
        <begin position="99"/>
        <end position="116"/>
    </location>
</feature>
<dbReference type="Pfam" id="PF01757">
    <property type="entry name" value="Acyl_transf_3"/>
    <property type="match status" value="1"/>
</dbReference>
<feature type="transmembrane region" description="Helical" evidence="7">
    <location>
        <begin position="262"/>
        <end position="280"/>
    </location>
</feature>
<protein>
    <submittedName>
        <fullName evidence="9">Acyltransferase</fullName>
    </submittedName>
</protein>
<gene>
    <name evidence="9" type="ORF">NS354_04285</name>
</gene>
<evidence type="ECO:0000256" key="6">
    <source>
        <dbReference type="ARBA" id="ARBA00023136"/>
    </source>
</evidence>
<feature type="transmembrane region" description="Helical" evidence="7">
    <location>
        <begin position="61"/>
        <end position="79"/>
    </location>
</feature>
<dbReference type="EMBL" id="LDRK01000018">
    <property type="protein sequence ID" value="KTR86616.1"/>
    <property type="molecule type" value="Genomic_DNA"/>
</dbReference>
<keyword evidence="10" id="KW-1185">Reference proteome</keyword>
<evidence type="ECO:0000313" key="10">
    <source>
        <dbReference type="Proteomes" id="UP000070810"/>
    </source>
</evidence>
<dbReference type="Proteomes" id="UP000070810">
    <property type="component" value="Unassembled WGS sequence"/>
</dbReference>
<evidence type="ECO:0000256" key="7">
    <source>
        <dbReference type="SAM" id="Phobius"/>
    </source>
</evidence>
<feature type="domain" description="Acyltransferase 3" evidence="8">
    <location>
        <begin position="20"/>
        <end position="344"/>
    </location>
</feature>
<reference evidence="9 10" key="1">
    <citation type="journal article" date="2016" name="Front. Microbiol.">
        <title>Genomic Resource of Rice Seed Associated Bacteria.</title>
        <authorList>
            <person name="Midha S."/>
            <person name="Bansal K."/>
            <person name="Sharma S."/>
            <person name="Kumar N."/>
            <person name="Patil P.P."/>
            <person name="Chaudhry V."/>
            <person name="Patil P.B."/>
        </authorList>
    </citation>
    <scope>NUCLEOTIDE SEQUENCE [LARGE SCALE GENOMIC DNA]</scope>
    <source>
        <strain evidence="9 10">NS354</strain>
    </source>
</reference>
<feature type="transmembrane region" description="Helical" evidence="7">
    <location>
        <begin position="128"/>
        <end position="150"/>
    </location>
</feature>
<dbReference type="PATRIC" id="fig|1079994.3.peg.893"/>
<organism evidence="9 10">
    <name type="scientific">Leucobacter chromiiresistens</name>
    <dbReference type="NCBI Taxonomy" id="1079994"/>
    <lineage>
        <taxon>Bacteria</taxon>
        <taxon>Bacillati</taxon>
        <taxon>Actinomycetota</taxon>
        <taxon>Actinomycetes</taxon>
        <taxon>Micrococcales</taxon>
        <taxon>Microbacteriaceae</taxon>
        <taxon>Leucobacter</taxon>
    </lineage>
</organism>
<dbReference type="InterPro" id="IPR002656">
    <property type="entry name" value="Acyl_transf_3_dom"/>
</dbReference>
<evidence type="ECO:0000256" key="3">
    <source>
        <dbReference type="ARBA" id="ARBA00022475"/>
    </source>
</evidence>
<keyword evidence="3" id="KW-1003">Cell membrane</keyword>
<proteinExistence type="inferred from homology"/>
<dbReference type="GO" id="GO:0016413">
    <property type="term" value="F:O-acetyltransferase activity"/>
    <property type="evidence" value="ECO:0007669"/>
    <property type="project" value="TreeGrafter"/>
</dbReference>
<evidence type="ECO:0000256" key="2">
    <source>
        <dbReference type="ARBA" id="ARBA00007400"/>
    </source>
</evidence>
<dbReference type="OrthoDB" id="1072135at2"/>
<keyword evidence="4 7" id="KW-0812">Transmembrane</keyword>
<evidence type="ECO:0000256" key="5">
    <source>
        <dbReference type="ARBA" id="ARBA00022989"/>
    </source>
</evidence>
<keyword evidence="9" id="KW-0808">Transferase</keyword>
<dbReference type="PANTHER" id="PTHR40074:SF2">
    <property type="entry name" value="O-ACETYLTRANSFERASE WECH"/>
    <property type="match status" value="1"/>
</dbReference>
<feature type="transmembrane region" description="Helical" evidence="7">
    <location>
        <begin position="223"/>
        <end position="242"/>
    </location>
</feature>
<evidence type="ECO:0000256" key="4">
    <source>
        <dbReference type="ARBA" id="ARBA00022692"/>
    </source>
</evidence>
<evidence type="ECO:0000259" key="8">
    <source>
        <dbReference type="Pfam" id="PF01757"/>
    </source>
</evidence>
<evidence type="ECO:0000313" key="9">
    <source>
        <dbReference type="EMBL" id="KTR86616.1"/>
    </source>
</evidence>
<dbReference type="GO" id="GO:0009246">
    <property type="term" value="P:enterobacterial common antigen biosynthetic process"/>
    <property type="evidence" value="ECO:0007669"/>
    <property type="project" value="TreeGrafter"/>
</dbReference>
<feature type="transmembrane region" description="Helical" evidence="7">
    <location>
        <begin position="326"/>
        <end position="348"/>
    </location>
</feature>
<comment type="caution">
    <text evidence="9">The sequence shown here is derived from an EMBL/GenBank/DDBJ whole genome shotgun (WGS) entry which is preliminary data.</text>
</comment>
<dbReference type="PANTHER" id="PTHR40074">
    <property type="entry name" value="O-ACETYLTRANSFERASE WECH"/>
    <property type="match status" value="1"/>
</dbReference>
<keyword evidence="6 7" id="KW-0472">Membrane</keyword>
<name>A0A147EQF1_9MICO</name>
<evidence type="ECO:0000256" key="1">
    <source>
        <dbReference type="ARBA" id="ARBA00004651"/>
    </source>
</evidence>
<dbReference type="AlphaFoldDB" id="A0A147EQF1"/>
<feature type="transmembrane region" description="Helical" evidence="7">
    <location>
        <begin position="21"/>
        <end position="41"/>
    </location>
</feature>
<feature type="transmembrane region" description="Helical" evidence="7">
    <location>
        <begin position="292"/>
        <end position="314"/>
    </location>
</feature>
<keyword evidence="5 7" id="KW-1133">Transmembrane helix</keyword>
<sequence>MRTEPDRRERASRAPSGRVEYFDVLRCIAILAVVMIHAAITEWHEIPVESARWDELTWINSALRFSVPIFFMISGALFLDPAKPVSLRVLYRRRIPRLLVAYAVWSSAYAALDVYGPGGSGDLGDFAAAAVTGHFHLWFLLALIGLNIGTPILRRIAEDRRIAWYFVALAVPFAGVLPLLTGIPVFGELLGDVLGSMRFDLVLGYAGYFLLGHLLHTATPSRGALVGWSVAALVGIGVTYAGTSAVSRDAGATDERFFDFTTLNVAVVSVVVFCAAKAWGDAHRLSPRWGRAIGFVAGASFGVYLVHPFFLWALRQYGISTEIASPTVGVVLVTLLACALSLIASALLRLVPRVRGVLA</sequence>
<accession>A0A147EQF1</accession>
<keyword evidence="9" id="KW-0012">Acyltransferase</keyword>
<dbReference type="GO" id="GO:0005886">
    <property type="term" value="C:plasma membrane"/>
    <property type="evidence" value="ECO:0007669"/>
    <property type="project" value="UniProtKB-SubCell"/>
</dbReference>